<dbReference type="InterPro" id="IPR001750">
    <property type="entry name" value="ND/Mrp_TM"/>
</dbReference>
<evidence type="ECO:0000256" key="5">
    <source>
        <dbReference type="ARBA" id="ARBA00023002"/>
    </source>
</evidence>
<feature type="transmembrane region" description="Helical" evidence="8">
    <location>
        <begin position="412"/>
        <end position="431"/>
    </location>
</feature>
<accession>A0A7W4Z4Z4</accession>
<feature type="domain" description="NADH:quinone oxidoreductase/Mrp antiporter transmembrane" evidence="9">
    <location>
        <begin position="112"/>
        <end position="382"/>
    </location>
</feature>
<feature type="transmembrane region" description="Helical" evidence="8">
    <location>
        <begin position="69"/>
        <end position="88"/>
    </location>
</feature>
<feature type="transmembrane region" description="Helical" evidence="8">
    <location>
        <begin position="301"/>
        <end position="320"/>
    </location>
</feature>
<dbReference type="AlphaFoldDB" id="A0A7W4Z4Z4"/>
<keyword evidence="2" id="KW-1003">Cell membrane</keyword>
<gene>
    <name evidence="10" type="ORF">FHR99_000828</name>
</gene>
<dbReference type="Proteomes" id="UP000537130">
    <property type="component" value="Unassembled WGS sequence"/>
</dbReference>
<evidence type="ECO:0000256" key="1">
    <source>
        <dbReference type="ARBA" id="ARBA00004651"/>
    </source>
</evidence>
<evidence type="ECO:0000256" key="8">
    <source>
        <dbReference type="SAM" id="Phobius"/>
    </source>
</evidence>
<evidence type="ECO:0000313" key="10">
    <source>
        <dbReference type="EMBL" id="MBB3046592.1"/>
    </source>
</evidence>
<organism evidence="10 11">
    <name type="scientific">Litorivivens lipolytica</name>
    <dbReference type="NCBI Taxonomy" id="1524264"/>
    <lineage>
        <taxon>Bacteria</taxon>
        <taxon>Pseudomonadati</taxon>
        <taxon>Pseudomonadota</taxon>
        <taxon>Gammaproteobacteria</taxon>
        <taxon>Litorivivens</taxon>
    </lineage>
</organism>
<feature type="transmembrane region" description="Helical" evidence="8">
    <location>
        <begin position="178"/>
        <end position="201"/>
    </location>
</feature>
<dbReference type="GO" id="GO:0005886">
    <property type="term" value="C:plasma membrane"/>
    <property type="evidence" value="ECO:0007669"/>
    <property type="project" value="UniProtKB-SubCell"/>
</dbReference>
<evidence type="ECO:0000256" key="3">
    <source>
        <dbReference type="ARBA" id="ARBA00022692"/>
    </source>
</evidence>
<feature type="transmembrane region" description="Helical" evidence="8">
    <location>
        <begin position="332"/>
        <end position="353"/>
    </location>
</feature>
<dbReference type="GO" id="GO:0008137">
    <property type="term" value="F:NADH dehydrogenase (ubiquinone) activity"/>
    <property type="evidence" value="ECO:0007669"/>
    <property type="project" value="InterPro"/>
</dbReference>
<evidence type="ECO:0000256" key="2">
    <source>
        <dbReference type="ARBA" id="ARBA00022475"/>
    </source>
</evidence>
<protein>
    <submittedName>
        <fullName evidence="10">Multicomponent Na+:H+ antiporter subunit D</fullName>
    </submittedName>
</protein>
<evidence type="ECO:0000313" key="11">
    <source>
        <dbReference type="Proteomes" id="UP000537130"/>
    </source>
</evidence>
<dbReference type="NCBIfam" id="NF009310">
    <property type="entry name" value="PRK12668.1"/>
    <property type="match status" value="1"/>
</dbReference>
<reference evidence="10 11" key="1">
    <citation type="submission" date="2020-08" db="EMBL/GenBank/DDBJ databases">
        <title>Genomic Encyclopedia of Type Strains, Phase III (KMG-III): the genomes of soil and plant-associated and newly described type strains.</title>
        <authorList>
            <person name="Whitman W."/>
        </authorList>
    </citation>
    <scope>NUCLEOTIDE SEQUENCE [LARGE SCALE GENOMIC DNA]</scope>
    <source>
        <strain evidence="10 11">CECT 8654</strain>
    </source>
</reference>
<dbReference type="InterPro" id="IPR052175">
    <property type="entry name" value="ComplexI-like_HydComp"/>
</dbReference>
<dbReference type="GO" id="GO:0016491">
    <property type="term" value="F:oxidoreductase activity"/>
    <property type="evidence" value="ECO:0007669"/>
    <property type="project" value="UniProtKB-KW"/>
</dbReference>
<keyword evidence="4 8" id="KW-1133">Transmembrane helix</keyword>
<dbReference type="PANTHER" id="PTHR42682">
    <property type="entry name" value="HYDROGENASE-4 COMPONENT F"/>
    <property type="match status" value="1"/>
</dbReference>
<name>A0A7W4Z4Z4_9GAMM</name>
<feature type="transmembrane region" description="Helical" evidence="8">
    <location>
        <begin position="29"/>
        <end position="49"/>
    </location>
</feature>
<feature type="transmembrane region" description="Helical" evidence="8">
    <location>
        <begin position="100"/>
        <end position="122"/>
    </location>
</feature>
<dbReference type="PRINTS" id="PR01437">
    <property type="entry name" value="NUOXDRDTASE4"/>
</dbReference>
<keyword evidence="11" id="KW-1185">Reference proteome</keyword>
<feature type="transmembrane region" description="Helical" evidence="8">
    <location>
        <begin position="373"/>
        <end position="400"/>
    </location>
</feature>
<dbReference type="RefSeq" id="WP_183409279.1">
    <property type="nucleotide sequence ID" value="NZ_JACHWY010000001.1"/>
</dbReference>
<feature type="transmembrane region" description="Helical" evidence="8">
    <location>
        <begin position="146"/>
        <end position="166"/>
    </location>
</feature>
<proteinExistence type="predicted"/>
<sequence length="567" mass="61530">MSEVLLNPALLMMLAGLVALVIPKRALGVWAVVVPVATLALLISLPEGAAGQFTVFGMELVTRRIDGLSFVWAVIFHIAAILAGIYAWHVQDRVQQVAALVYAGAAIGAVLAGDLLTLFLYWELTALSSVLLVWASRNPTATKVGFRYLIIQVISGLLLMCGALVMHQQTGSIAFDHIGLEGVAGWLIFIAFGIKCAFPFLHNWLQDAYPHATPTGTVVLSAFTTKLAVYSLARGYAGEDLLITIGAIMTAFPIFFAVIENDLRRVLSYSLNNQLGFMVVGVGIGTELAINGAAAHAFAHILYKALLFMSMGAVLYRVGTVKASELGGLYKSMPWTTVFCIIGAMSISAFPLFSGFVTKSMILTAVAYEGEWIVWTVLLFASAGVLDHSGIKVPFFTFFFHDAGHRVKEAPWNMLLAMGITAFLCIAIGVYPDPLYAILPFPVDYHSYTAAHVITQLQLLLFAALAFAVLMRKGWYPEEIKSTNLDFDWVYRRLLPRMTTAVLNGVWAADKAVRGVALRTLDGVVAKASHTLGPNGVFSSNLSTGAMVVWVSVLLGFYVVFSYFWTA</sequence>
<keyword evidence="6 8" id="KW-0472">Membrane</keyword>
<evidence type="ECO:0000256" key="4">
    <source>
        <dbReference type="ARBA" id="ARBA00022989"/>
    </source>
</evidence>
<feature type="transmembrane region" description="Helical" evidence="8">
    <location>
        <begin position="547"/>
        <end position="565"/>
    </location>
</feature>
<feature type="transmembrane region" description="Helical" evidence="8">
    <location>
        <begin position="451"/>
        <end position="471"/>
    </location>
</feature>
<comment type="caution">
    <text evidence="10">The sequence shown here is derived from an EMBL/GenBank/DDBJ whole genome shotgun (WGS) entry which is preliminary data.</text>
</comment>
<evidence type="ECO:0000256" key="7">
    <source>
        <dbReference type="RuleBase" id="RU000320"/>
    </source>
</evidence>
<dbReference type="GO" id="GO:0042773">
    <property type="term" value="P:ATP synthesis coupled electron transport"/>
    <property type="evidence" value="ECO:0007669"/>
    <property type="project" value="InterPro"/>
</dbReference>
<comment type="subcellular location">
    <subcellularLocation>
        <location evidence="1">Cell membrane</location>
        <topology evidence="1">Multi-pass membrane protein</topology>
    </subcellularLocation>
    <subcellularLocation>
        <location evidence="7">Membrane</location>
        <topology evidence="7">Multi-pass membrane protein</topology>
    </subcellularLocation>
</comment>
<dbReference type="EMBL" id="JACHWY010000001">
    <property type="protein sequence ID" value="MBB3046592.1"/>
    <property type="molecule type" value="Genomic_DNA"/>
</dbReference>
<feature type="transmembrane region" description="Helical" evidence="8">
    <location>
        <begin position="275"/>
        <end position="295"/>
    </location>
</feature>
<keyword evidence="5" id="KW-0560">Oxidoreductase</keyword>
<evidence type="ECO:0000256" key="6">
    <source>
        <dbReference type="ARBA" id="ARBA00023136"/>
    </source>
</evidence>
<feature type="transmembrane region" description="Helical" evidence="8">
    <location>
        <begin position="241"/>
        <end position="263"/>
    </location>
</feature>
<keyword evidence="3 7" id="KW-0812">Transmembrane</keyword>
<dbReference type="Pfam" id="PF00361">
    <property type="entry name" value="Proton_antipo_M"/>
    <property type="match status" value="1"/>
</dbReference>
<feature type="transmembrane region" description="Helical" evidence="8">
    <location>
        <begin position="6"/>
        <end position="22"/>
    </location>
</feature>
<dbReference type="InterPro" id="IPR003918">
    <property type="entry name" value="NADH_UbQ_OxRdtase"/>
</dbReference>
<evidence type="ECO:0000259" key="9">
    <source>
        <dbReference type="Pfam" id="PF00361"/>
    </source>
</evidence>
<dbReference type="PANTHER" id="PTHR42682:SF4">
    <property type="entry name" value="NADH-UBIQUINONE_PLASTOQUINONE"/>
    <property type="match status" value="1"/>
</dbReference>